<reference evidence="2" key="2">
    <citation type="submission" date="2022-01" db="EMBL/GenBank/DDBJ databases">
        <authorList>
            <person name="Yamashiro T."/>
            <person name="Shiraishi A."/>
            <person name="Satake H."/>
            <person name="Nakayama K."/>
        </authorList>
    </citation>
    <scope>NUCLEOTIDE SEQUENCE</scope>
</reference>
<dbReference type="EMBL" id="BQNB010012734">
    <property type="protein sequence ID" value="GJT07257.1"/>
    <property type="molecule type" value="Genomic_DNA"/>
</dbReference>
<proteinExistence type="predicted"/>
<evidence type="ECO:0000313" key="3">
    <source>
        <dbReference type="Proteomes" id="UP001151760"/>
    </source>
</evidence>
<keyword evidence="3" id="KW-1185">Reference proteome</keyword>
<protein>
    <submittedName>
        <fullName evidence="2">Uncharacterized protein</fullName>
    </submittedName>
</protein>
<keyword evidence="1" id="KW-0812">Transmembrane</keyword>
<keyword evidence="1" id="KW-1133">Transmembrane helix</keyword>
<sequence length="257" mass="28493">MFISTFRLLKIEIFTCEKLLLSGQIQTGYSLERFCCVGSIWVMGQVGYGLWVMGLVGYRKKYEWGGIISEDRGIISEMGTLSNRVETVATRHETEEEVSVVDHEDERHVIRNVQIATVPAPNQSNCPPKIVAWILGAVLGFALARDQLKEYAEKTSKDFIKKHKSAYDSSVMAMWASIVLGVMLALVYACTTPRTTPLSCGMCLRVLLWASFGYSVYFSQLMLVYVTASILHVAKSEGGNEAAARKRQAANGKSIAC</sequence>
<gene>
    <name evidence="2" type="ORF">Tco_0841719</name>
</gene>
<name>A0ABQ5B0P0_9ASTR</name>
<keyword evidence="1" id="KW-0472">Membrane</keyword>
<organism evidence="2 3">
    <name type="scientific">Tanacetum coccineum</name>
    <dbReference type="NCBI Taxonomy" id="301880"/>
    <lineage>
        <taxon>Eukaryota</taxon>
        <taxon>Viridiplantae</taxon>
        <taxon>Streptophyta</taxon>
        <taxon>Embryophyta</taxon>
        <taxon>Tracheophyta</taxon>
        <taxon>Spermatophyta</taxon>
        <taxon>Magnoliopsida</taxon>
        <taxon>eudicotyledons</taxon>
        <taxon>Gunneridae</taxon>
        <taxon>Pentapetalae</taxon>
        <taxon>asterids</taxon>
        <taxon>campanulids</taxon>
        <taxon>Asterales</taxon>
        <taxon>Asteraceae</taxon>
        <taxon>Asteroideae</taxon>
        <taxon>Anthemideae</taxon>
        <taxon>Anthemidinae</taxon>
        <taxon>Tanacetum</taxon>
    </lineage>
</organism>
<accession>A0ABQ5B0P0</accession>
<feature type="transmembrane region" description="Helical" evidence="1">
    <location>
        <begin position="209"/>
        <end position="231"/>
    </location>
</feature>
<evidence type="ECO:0000256" key="1">
    <source>
        <dbReference type="SAM" id="Phobius"/>
    </source>
</evidence>
<comment type="caution">
    <text evidence="2">The sequence shown here is derived from an EMBL/GenBank/DDBJ whole genome shotgun (WGS) entry which is preliminary data.</text>
</comment>
<feature type="transmembrane region" description="Helical" evidence="1">
    <location>
        <begin position="169"/>
        <end position="189"/>
    </location>
</feature>
<reference evidence="2" key="1">
    <citation type="journal article" date="2022" name="Int. J. Mol. Sci.">
        <title>Draft Genome of Tanacetum Coccineum: Genomic Comparison of Closely Related Tanacetum-Family Plants.</title>
        <authorList>
            <person name="Yamashiro T."/>
            <person name="Shiraishi A."/>
            <person name="Nakayama K."/>
            <person name="Satake H."/>
        </authorList>
    </citation>
    <scope>NUCLEOTIDE SEQUENCE</scope>
</reference>
<dbReference type="Proteomes" id="UP001151760">
    <property type="component" value="Unassembled WGS sequence"/>
</dbReference>
<evidence type="ECO:0000313" key="2">
    <source>
        <dbReference type="EMBL" id="GJT07257.1"/>
    </source>
</evidence>